<keyword evidence="9" id="KW-0732">Signal</keyword>
<keyword evidence="2" id="KW-0645">Protease</keyword>
<dbReference type="InterPro" id="IPR011055">
    <property type="entry name" value="Dup_hybrid_motif"/>
</dbReference>
<evidence type="ECO:0000313" key="12">
    <source>
        <dbReference type="Proteomes" id="UP000253941"/>
    </source>
</evidence>
<feature type="coiled-coil region" evidence="7">
    <location>
        <begin position="149"/>
        <end position="232"/>
    </location>
</feature>
<dbReference type="CDD" id="cd12797">
    <property type="entry name" value="M23_peptidase"/>
    <property type="match status" value="1"/>
</dbReference>
<feature type="signal peptide" evidence="9">
    <location>
        <begin position="1"/>
        <end position="19"/>
    </location>
</feature>
<evidence type="ECO:0000256" key="5">
    <source>
        <dbReference type="ARBA" id="ARBA00022833"/>
    </source>
</evidence>
<dbReference type="Pfam" id="PF01551">
    <property type="entry name" value="Peptidase_M23"/>
    <property type="match status" value="1"/>
</dbReference>
<evidence type="ECO:0000256" key="2">
    <source>
        <dbReference type="ARBA" id="ARBA00022670"/>
    </source>
</evidence>
<dbReference type="AlphaFoldDB" id="A0A369T713"/>
<keyword evidence="12" id="KW-1185">Reference proteome</keyword>
<evidence type="ECO:0000256" key="7">
    <source>
        <dbReference type="SAM" id="Coils"/>
    </source>
</evidence>
<feature type="coiled-coil region" evidence="7">
    <location>
        <begin position="26"/>
        <end position="113"/>
    </location>
</feature>
<organism evidence="11 12">
    <name type="scientific">Ferruginivarius sediminum</name>
    <dbReference type="NCBI Taxonomy" id="2661937"/>
    <lineage>
        <taxon>Bacteria</taxon>
        <taxon>Pseudomonadati</taxon>
        <taxon>Pseudomonadota</taxon>
        <taxon>Alphaproteobacteria</taxon>
        <taxon>Rhodospirillales</taxon>
        <taxon>Rhodospirillaceae</taxon>
        <taxon>Ferruginivarius</taxon>
    </lineage>
</organism>
<dbReference type="GO" id="GO:0004222">
    <property type="term" value="F:metalloendopeptidase activity"/>
    <property type="evidence" value="ECO:0007669"/>
    <property type="project" value="TreeGrafter"/>
</dbReference>
<feature type="domain" description="M23ase beta-sheet core" evidence="10">
    <location>
        <begin position="319"/>
        <end position="411"/>
    </location>
</feature>
<comment type="caution">
    <text evidence="11">The sequence shown here is derived from an EMBL/GenBank/DDBJ whole genome shotgun (WGS) entry which is preliminary data.</text>
</comment>
<gene>
    <name evidence="11" type="ORF">DRB17_14520</name>
</gene>
<dbReference type="PANTHER" id="PTHR21666">
    <property type="entry name" value="PEPTIDASE-RELATED"/>
    <property type="match status" value="1"/>
</dbReference>
<keyword evidence="5" id="KW-0862">Zinc</keyword>
<name>A0A369T713_9PROT</name>
<evidence type="ECO:0000259" key="10">
    <source>
        <dbReference type="Pfam" id="PF01551"/>
    </source>
</evidence>
<feature type="compositionally biased region" description="Low complexity" evidence="8">
    <location>
        <begin position="252"/>
        <end position="273"/>
    </location>
</feature>
<dbReference type="PANTHER" id="PTHR21666:SF288">
    <property type="entry name" value="CELL DIVISION PROTEIN YTFB"/>
    <property type="match status" value="1"/>
</dbReference>
<evidence type="ECO:0000256" key="6">
    <source>
        <dbReference type="ARBA" id="ARBA00023049"/>
    </source>
</evidence>
<feature type="chain" id="PRO_5017076793" evidence="9">
    <location>
        <begin position="20"/>
        <end position="424"/>
    </location>
</feature>
<dbReference type="Proteomes" id="UP000253941">
    <property type="component" value="Unassembled WGS sequence"/>
</dbReference>
<keyword evidence="4" id="KW-0378">Hydrolase</keyword>
<dbReference type="EMBL" id="QPMH01000015">
    <property type="protein sequence ID" value="RDD61110.1"/>
    <property type="molecule type" value="Genomic_DNA"/>
</dbReference>
<dbReference type="InterPro" id="IPR016047">
    <property type="entry name" value="M23ase_b-sheet_dom"/>
</dbReference>
<dbReference type="GO" id="GO:0006508">
    <property type="term" value="P:proteolysis"/>
    <property type="evidence" value="ECO:0007669"/>
    <property type="project" value="UniProtKB-KW"/>
</dbReference>
<keyword evidence="6" id="KW-0482">Metalloprotease</keyword>
<feature type="region of interest" description="Disordered" evidence="8">
    <location>
        <begin position="239"/>
        <end position="291"/>
    </location>
</feature>
<evidence type="ECO:0000313" key="11">
    <source>
        <dbReference type="EMBL" id="RDD61110.1"/>
    </source>
</evidence>
<accession>A0A369T713</accession>
<evidence type="ECO:0000256" key="9">
    <source>
        <dbReference type="SAM" id="SignalP"/>
    </source>
</evidence>
<protein>
    <submittedName>
        <fullName evidence="11">Peptidase M23</fullName>
    </submittedName>
</protein>
<dbReference type="GO" id="GO:0046872">
    <property type="term" value="F:metal ion binding"/>
    <property type="evidence" value="ECO:0007669"/>
    <property type="project" value="UniProtKB-KW"/>
</dbReference>
<reference evidence="11 12" key="1">
    <citation type="submission" date="2018-07" db="EMBL/GenBank/DDBJ databases">
        <title>Venubactetium sediminum gen. nov., sp. nov., isolated from a marine solar saltern.</title>
        <authorList>
            <person name="Wang S."/>
        </authorList>
    </citation>
    <scope>NUCLEOTIDE SEQUENCE [LARGE SCALE GENOMIC DNA]</scope>
    <source>
        <strain evidence="11 12">WD2A32</strain>
    </source>
</reference>
<evidence type="ECO:0000256" key="1">
    <source>
        <dbReference type="ARBA" id="ARBA00001947"/>
    </source>
</evidence>
<sequence>MILAFTVLALLVTPVVAPAQMGGRSAEEIEKEAEADRARAQALRRKANVLSEEVRALKAESVSVARRTQDLEADLSAVEETLASLQAEETAKQKELRDRRAQMTETLAALQRIAVQPPEALAVAPGSPMEVVRGAMMLRVAVPAIEGRAARLRGDLEELAKLRRDIEEQRETMRATAAKLAEERRHLSTLLDRKKELRARTAAQSEAAARRADKLAEEAADMRELLAHLRRQAEIRAEALAARTPKPPEKPAAPSESQGGASTAGTAATPDTSQVARLNRPPDIRAFPGNKASLRMPARGRVVTRYGERVRRAGGPTESRGIAIATRPAAQVVAPYDGQVVYAGPFKGYGRILIIEHGQRYHSLLAGLERIDAIVGQWVLAGEPVGVMGGSQGQNPELYVELRRTGQPINPLPWLAQTGDKVRG</sequence>
<keyword evidence="3" id="KW-0479">Metal-binding</keyword>
<dbReference type="SUPFAM" id="SSF51261">
    <property type="entry name" value="Duplicated hybrid motif"/>
    <property type="match status" value="1"/>
</dbReference>
<evidence type="ECO:0000256" key="3">
    <source>
        <dbReference type="ARBA" id="ARBA00022723"/>
    </source>
</evidence>
<comment type="cofactor">
    <cofactor evidence="1">
        <name>Zn(2+)</name>
        <dbReference type="ChEBI" id="CHEBI:29105"/>
    </cofactor>
</comment>
<proteinExistence type="predicted"/>
<dbReference type="Gene3D" id="2.70.70.10">
    <property type="entry name" value="Glucose Permease (Domain IIA)"/>
    <property type="match status" value="1"/>
</dbReference>
<evidence type="ECO:0000256" key="8">
    <source>
        <dbReference type="SAM" id="MobiDB-lite"/>
    </source>
</evidence>
<dbReference type="InterPro" id="IPR050570">
    <property type="entry name" value="Cell_wall_metabolism_enzyme"/>
</dbReference>
<keyword evidence="7" id="KW-0175">Coiled coil</keyword>
<evidence type="ECO:0000256" key="4">
    <source>
        <dbReference type="ARBA" id="ARBA00022801"/>
    </source>
</evidence>